<evidence type="ECO:0000259" key="12">
    <source>
        <dbReference type="PROSITE" id="PS50011"/>
    </source>
</evidence>
<dbReference type="InterPro" id="IPR008271">
    <property type="entry name" value="Ser/Thr_kinase_AS"/>
</dbReference>
<keyword evidence="11" id="KW-1133">Transmembrane helix</keyword>
<evidence type="ECO:0000256" key="9">
    <source>
        <dbReference type="PROSITE-ProRule" id="PRU10141"/>
    </source>
</evidence>
<dbReference type="PANTHER" id="PTHR43895:SF32">
    <property type="entry name" value="SERINE_THREONINE-PROTEIN KINASE CHK1"/>
    <property type="match status" value="1"/>
</dbReference>
<evidence type="ECO:0000313" key="13">
    <source>
        <dbReference type="EMBL" id="PXF43013.1"/>
    </source>
</evidence>
<dbReference type="SMART" id="SM00220">
    <property type="entry name" value="S_TKc"/>
    <property type="match status" value="1"/>
</dbReference>
<dbReference type="InterPro" id="IPR011009">
    <property type="entry name" value="Kinase-like_dom_sf"/>
</dbReference>
<feature type="binding site" evidence="9">
    <location>
        <position position="43"/>
    </location>
    <ligand>
        <name>ATP</name>
        <dbReference type="ChEBI" id="CHEBI:30616"/>
    </ligand>
</feature>
<dbReference type="Gene3D" id="1.10.510.10">
    <property type="entry name" value="Transferase(Phosphotransferase) domain 1"/>
    <property type="match status" value="1"/>
</dbReference>
<evidence type="ECO:0000256" key="11">
    <source>
        <dbReference type="SAM" id="Phobius"/>
    </source>
</evidence>
<dbReference type="PROSITE" id="PS50011">
    <property type="entry name" value="PROTEIN_KINASE_DOM"/>
    <property type="match status" value="1"/>
</dbReference>
<dbReference type="GO" id="GO:0004674">
    <property type="term" value="F:protein serine/threonine kinase activity"/>
    <property type="evidence" value="ECO:0007669"/>
    <property type="project" value="UniProtKB-KW"/>
</dbReference>
<feature type="compositionally biased region" description="Basic and acidic residues" evidence="10">
    <location>
        <begin position="617"/>
        <end position="627"/>
    </location>
</feature>
<keyword evidence="3" id="KW-0808">Transferase</keyword>
<evidence type="ECO:0000313" key="14">
    <source>
        <dbReference type="Proteomes" id="UP000247409"/>
    </source>
</evidence>
<evidence type="ECO:0000256" key="2">
    <source>
        <dbReference type="ARBA" id="ARBA00022527"/>
    </source>
</evidence>
<accession>A0A2V3ILS8</accession>
<dbReference type="OrthoDB" id="10506446at2759"/>
<feature type="compositionally biased region" description="Basic and acidic residues" evidence="10">
    <location>
        <begin position="693"/>
        <end position="708"/>
    </location>
</feature>
<feature type="compositionally biased region" description="Polar residues" evidence="10">
    <location>
        <begin position="762"/>
        <end position="780"/>
    </location>
</feature>
<evidence type="ECO:0000256" key="10">
    <source>
        <dbReference type="SAM" id="MobiDB-lite"/>
    </source>
</evidence>
<evidence type="ECO:0000256" key="4">
    <source>
        <dbReference type="ARBA" id="ARBA00022741"/>
    </source>
</evidence>
<keyword evidence="4 9" id="KW-0547">Nucleotide-binding</keyword>
<comment type="catalytic activity">
    <reaction evidence="7">
        <text>L-threonyl-[protein] + ATP = O-phospho-L-threonyl-[protein] + ADP + H(+)</text>
        <dbReference type="Rhea" id="RHEA:46608"/>
        <dbReference type="Rhea" id="RHEA-COMP:11060"/>
        <dbReference type="Rhea" id="RHEA-COMP:11605"/>
        <dbReference type="ChEBI" id="CHEBI:15378"/>
        <dbReference type="ChEBI" id="CHEBI:30013"/>
        <dbReference type="ChEBI" id="CHEBI:30616"/>
        <dbReference type="ChEBI" id="CHEBI:61977"/>
        <dbReference type="ChEBI" id="CHEBI:456216"/>
        <dbReference type="EC" id="2.7.11.1"/>
    </reaction>
</comment>
<feature type="compositionally biased region" description="Polar residues" evidence="10">
    <location>
        <begin position="828"/>
        <end position="840"/>
    </location>
</feature>
<evidence type="ECO:0000256" key="7">
    <source>
        <dbReference type="ARBA" id="ARBA00047899"/>
    </source>
</evidence>
<dbReference type="EC" id="2.7.11.1" evidence="1"/>
<evidence type="ECO:0000256" key="8">
    <source>
        <dbReference type="ARBA" id="ARBA00048679"/>
    </source>
</evidence>
<dbReference type="PROSITE" id="PS00108">
    <property type="entry name" value="PROTEIN_KINASE_ST"/>
    <property type="match status" value="1"/>
</dbReference>
<comment type="catalytic activity">
    <reaction evidence="8">
        <text>L-seryl-[protein] + ATP = O-phospho-L-seryl-[protein] + ADP + H(+)</text>
        <dbReference type="Rhea" id="RHEA:17989"/>
        <dbReference type="Rhea" id="RHEA-COMP:9863"/>
        <dbReference type="Rhea" id="RHEA-COMP:11604"/>
        <dbReference type="ChEBI" id="CHEBI:15378"/>
        <dbReference type="ChEBI" id="CHEBI:29999"/>
        <dbReference type="ChEBI" id="CHEBI:30616"/>
        <dbReference type="ChEBI" id="CHEBI:83421"/>
        <dbReference type="ChEBI" id="CHEBI:456216"/>
        <dbReference type="EC" id="2.7.11.1"/>
    </reaction>
</comment>
<dbReference type="InterPro" id="IPR000719">
    <property type="entry name" value="Prot_kinase_dom"/>
</dbReference>
<dbReference type="GO" id="GO:0005524">
    <property type="term" value="F:ATP binding"/>
    <property type="evidence" value="ECO:0007669"/>
    <property type="project" value="UniProtKB-UniRule"/>
</dbReference>
<feature type="domain" description="Protein kinase" evidence="12">
    <location>
        <begin position="14"/>
        <end position="282"/>
    </location>
</feature>
<feature type="compositionally biased region" description="Basic and acidic residues" evidence="10">
    <location>
        <begin position="662"/>
        <end position="672"/>
    </location>
</feature>
<dbReference type="InterPro" id="IPR017441">
    <property type="entry name" value="Protein_kinase_ATP_BS"/>
</dbReference>
<feature type="region of interest" description="Disordered" evidence="10">
    <location>
        <begin position="615"/>
        <end position="708"/>
    </location>
</feature>
<sequence length="1093" mass="122298">MNGARKRFTRVHDFYILETLGVGAFAKVRLAIHCVTQEPYACKILDKSFIRQREQNRQVRNEIDALERLNHPNIVRLVDVINTSKRLYIIMELVSGGELFDVITKQRRLTEPQARFYFHQLVEGLHYCHRRGVFHRDLKLENILLSTTGVLKITDFGLSQLLVGPPDGTESFNSTVLFSTQCGSPYYIAPEVAVVKDKGYSGAKADAWACGIILYVLAAGCLPFQAFLNSGNNAFMFQRVVKGGMNYPESFSEELKDLIGHLLELDPDHRYAMPGIMKHPWFNGPCQDPGRHRSDIIKSQVPQIVAARLGSVPINASQATRPPEANDTVPDAVMETDDSLNLGKRVDSFEGTAPAALLPMASGYSDAHETDATLNEFRHEENYLLRATEVQAATIAENQLAEAYIAQYGLPVTYSSQDPSLPPYAVEVPQCPVPPQTYAVEQRQFDTGNTQVAYYYDPGLPYTAPVHQNVEKTNAAPKPNIDLPSYDPDDSIVHNWNVLPSDYEVGEHTHLLSLDTSAVQNDDDQLRRVRSLGDLKSQKGKRGAQIRRTRSAPAMKPYSKFPTNAQPFRLLSLESKRGTVRLQLWELSINQWRSECVPTSDEQRTQKVREISASVKAKGDKVDEPRSACKPRRSSSGQVVRFDLGPTDHGVHGYDSQIPRHGKPDETRDLRQRQKKKSHVRWSNEENTCAVSKPEDPDTVDRKRDKEMNGRKSWVSYCRSNDYQLVDNYVEFGLPADELARAWDRIDLFDDTEKDSLGPIRAQTSSTRYSSQNTAPSNGATHVRPSGASASTFSPAEGDVTARISDQCPSDDIIRAGGSKQSVGLPHNGSSSTPQRSVMDSTLSEEIEPGRAPVVVGRTPSGRDILKSSSRCSARRARGATRFLSGTSVDTALHDLSADLAPDPRWVAGSAPVYPNNSERIPIQINDDVENSHLPADPFQYELPGPQTEFPSFNPFISLLPRGMTYKKLLAIIKSRLRPRQDTQFRTLIEPNECKSILEDVLRECRCTNIKCTKKSKDRFRVKCNFKTKEENSAMIMTVARLDDGLSSVQFTSTGGGNRSDLQAFYRLVAKNFHERKSWNAVTSNREDYDEQN</sequence>
<comment type="caution">
    <text evidence="13">The sequence shown here is derived from an EMBL/GenBank/DDBJ whole genome shotgun (WGS) entry which is preliminary data.</text>
</comment>
<dbReference type="FunFam" id="1.10.510.10:FF:000571">
    <property type="entry name" value="Maternal embryonic leucine zipper kinase"/>
    <property type="match status" value="1"/>
</dbReference>
<evidence type="ECO:0000256" key="1">
    <source>
        <dbReference type="ARBA" id="ARBA00012513"/>
    </source>
</evidence>
<dbReference type="FunFam" id="3.30.200.20:FF:000003">
    <property type="entry name" value="Non-specific serine/threonine protein kinase"/>
    <property type="match status" value="1"/>
</dbReference>
<keyword evidence="11" id="KW-0472">Membrane</keyword>
<dbReference type="CDD" id="cd14003">
    <property type="entry name" value="STKc_AMPK-like"/>
    <property type="match status" value="1"/>
</dbReference>
<dbReference type="Pfam" id="PF00069">
    <property type="entry name" value="Pkinase"/>
    <property type="match status" value="1"/>
</dbReference>
<evidence type="ECO:0000256" key="3">
    <source>
        <dbReference type="ARBA" id="ARBA00022679"/>
    </source>
</evidence>
<keyword evidence="2" id="KW-0723">Serine/threonine-protein kinase</keyword>
<proteinExistence type="predicted"/>
<gene>
    <name evidence="13" type="ORF">BWQ96_07261</name>
</gene>
<keyword evidence="14" id="KW-1185">Reference proteome</keyword>
<feature type="region of interest" description="Disordered" evidence="10">
    <location>
        <begin position="755"/>
        <end position="840"/>
    </location>
</feature>
<evidence type="ECO:0000256" key="6">
    <source>
        <dbReference type="ARBA" id="ARBA00022840"/>
    </source>
</evidence>
<dbReference type="EMBL" id="NBIV01000141">
    <property type="protein sequence ID" value="PXF43013.1"/>
    <property type="molecule type" value="Genomic_DNA"/>
</dbReference>
<dbReference type="STRING" id="448386.A0A2V3ILS8"/>
<keyword evidence="11" id="KW-0812">Transmembrane</keyword>
<dbReference type="GO" id="GO:0007165">
    <property type="term" value="P:signal transduction"/>
    <property type="evidence" value="ECO:0007669"/>
    <property type="project" value="TreeGrafter"/>
</dbReference>
<dbReference type="PROSITE" id="PS00107">
    <property type="entry name" value="PROTEIN_KINASE_ATP"/>
    <property type="match status" value="1"/>
</dbReference>
<dbReference type="AlphaFoldDB" id="A0A2V3ILS8"/>
<organism evidence="13 14">
    <name type="scientific">Gracilariopsis chorda</name>
    <dbReference type="NCBI Taxonomy" id="448386"/>
    <lineage>
        <taxon>Eukaryota</taxon>
        <taxon>Rhodophyta</taxon>
        <taxon>Florideophyceae</taxon>
        <taxon>Rhodymeniophycidae</taxon>
        <taxon>Gracilariales</taxon>
        <taxon>Gracilariaceae</taxon>
        <taxon>Gracilariopsis</taxon>
    </lineage>
</organism>
<evidence type="ECO:0000256" key="5">
    <source>
        <dbReference type="ARBA" id="ARBA00022777"/>
    </source>
</evidence>
<reference evidence="13 14" key="1">
    <citation type="journal article" date="2018" name="Mol. Biol. Evol.">
        <title>Analysis of the draft genome of the red seaweed Gracilariopsis chorda provides insights into genome size evolution in Rhodophyta.</title>
        <authorList>
            <person name="Lee J."/>
            <person name="Yang E.C."/>
            <person name="Graf L."/>
            <person name="Yang J.H."/>
            <person name="Qiu H."/>
            <person name="Zel Zion U."/>
            <person name="Chan C.X."/>
            <person name="Stephens T.G."/>
            <person name="Weber A.P.M."/>
            <person name="Boo G.H."/>
            <person name="Boo S.M."/>
            <person name="Kim K.M."/>
            <person name="Shin Y."/>
            <person name="Jung M."/>
            <person name="Lee S.J."/>
            <person name="Yim H.S."/>
            <person name="Lee J.H."/>
            <person name="Bhattacharya D."/>
            <person name="Yoon H.S."/>
        </authorList>
    </citation>
    <scope>NUCLEOTIDE SEQUENCE [LARGE SCALE GENOMIC DNA]</scope>
    <source>
        <strain evidence="13 14">SKKU-2015</strain>
        <tissue evidence="13">Whole body</tissue>
    </source>
</reference>
<keyword evidence="6 9" id="KW-0067">ATP-binding</keyword>
<dbReference type="SUPFAM" id="SSF56112">
    <property type="entry name" value="Protein kinase-like (PK-like)"/>
    <property type="match status" value="1"/>
</dbReference>
<keyword evidence="5 13" id="KW-0418">Kinase</keyword>
<feature type="transmembrane region" description="Helical" evidence="11">
    <location>
        <begin position="207"/>
        <end position="228"/>
    </location>
</feature>
<name>A0A2V3ILS8_9FLOR</name>
<dbReference type="Proteomes" id="UP000247409">
    <property type="component" value="Unassembled WGS sequence"/>
</dbReference>
<dbReference type="PANTHER" id="PTHR43895">
    <property type="entry name" value="CALCIUM/CALMODULIN-DEPENDENT PROTEIN KINASE KINASE-RELATED"/>
    <property type="match status" value="1"/>
</dbReference>
<protein>
    <recommendedName>
        <fullName evidence="1">non-specific serine/threonine protein kinase</fullName>
        <ecNumber evidence="1">2.7.11.1</ecNumber>
    </recommendedName>
</protein>